<accession>A0ABV7IZ87</accession>
<dbReference type="Proteomes" id="UP001595547">
    <property type="component" value="Unassembled WGS sequence"/>
</dbReference>
<sequence>MPPLSTLDRRTVLKALSLAPLAVLPSGLAARAETAGLITTDVCLLQKEVTEGPFYIDPHLLRSDITEGKPGLPLQLRLQVVTADCAPVVGARVDVWHCDATGVYSGVQNMGAGGDTTGQNFLRGTQMTDVAGVASFQTVFPGWYRGRTTHIHYKVFLDQRSVLTSQIFFDEAVIAEIYAEHSAYARRDKRDVMNVDDGIAADAGAGAYARVRMTAPDGVAEAALVVGVSPEAGASGLLDWLLNKA</sequence>
<dbReference type="PANTHER" id="PTHR34315:SF1">
    <property type="entry name" value="INTRADIOL RING-CLEAVAGE DIOXYGENASES DOMAIN-CONTAINING PROTEIN-RELATED"/>
    <property type="match status" value="1"/>
</dbReference>
<dbReference type="GO" id="GO:0051213">
    <property type="term" value="F:dioxygenase activity"/>
    <property type="evidence" value="ECO:0007669"/>
    <property type="project" value="UniProtKB-KW"/>
</dbReference>
<dbReference type="PANTHER" id="PTHR34315">
    <property type="match status" value="1"/>
</dbReference>
<dbReference type="EMBL" id="JBHRTO010000001">
    <property type="protein sequence ID" value="MFC3180888.1"/>
    <property type="molecule type" value="Genomic_DNA"/>
</dbReference>
<dbReference type="CDD" id="cd03457">
    <property type="entry name" value="intradiol_dioxygenase_like"/>
    <property type="match status" value="1"/>
</dbReference>
<dbReference type="InterPro" id="IPR000627">
    <property type="entry name" value="Intradiol_dOase_C"/>
</dbReference>
<keyword evidence="2" id="KW-0223">Dioxygenase</keyword>
<dbReference type="RefSeq" id="WP_380072507.1">
    <property type="nucleotide sequence ID" value="NZ_JBHRTO010000001.1"/>
</dbReference>
<keyword evidence="3" id="KW-1185">Reference proteome</keyword>
<evidence type="ECO:0000313" key="3">
    <source>
        <dbReference type="Proteomes" id="UP001595547"/>
    </source>
</evidence>
<keyword evidence="2" id="KW-0560">Oxidoreductase</keyword>
<dbReference type="PROSITE" id="PS51318">
    <property type="entry name" value="TAT"/>
    <property type="match status" value="1"/>
</dbReference>
<comment type="caution">
    <text evidence="2">The sequence shown here is derived from an EMBL/GenBank/DDBJ whole genome shotgun (WGS) entry which is preliminary data.</text>
</comment>
<organism evidence="2 3">
    <name type="scientific">Cypionkella sinensis</name>
    <dbReference type="NCBI Taxonomy" id="1756043"/>
    <lineage>
        <taxon>Bacteria</taxon>
        <taxon>Pseudomonadati</taxon>
        <taxon>Pseudomonadota</taxon>
        <taxon>Alphaproteobacteria</taxon>
        <taxon>Rhodobacterales</taxon>
        <taxon>Paracoccaceae</taxon>
        <taxon>Cypionkella</taxon>
    </lineage>
</organism>
<evidence type="ECO:0000313" key="2">
    <source>
        <dbReference type="EMBL" id="MFC3180888.1"/>
    </source>
</evidence>
<proteinExistence type="predicted"/>
<protein>
    <submittedName>
        <fullName evidence="2">Intradiol ring-cleavage dioxygenase</fullName>
    </submittedName>
</protein>
<dbReference type="SUPFAM" id="SSF49482">
    <property type="entry name" value="Aromatic compound dioxygenase"/>
    <property type="match status" value="1"/>
</dbReference>
<dbReference type="InterPro" id="IPR006311">
    <property type="entry name" value="TAT_signal"/>
</dbReference>
<evidence type="ECO:0000259" key="1">
    <source>
        <dbReference type="Pfam" id="PF00775"/>
    </source>
</evidence>
<dbReference type="Gene3D" id="2.60.130.10">
    <property type="entry name" value="Aromatic compound dioxygenase"/>
    <property type="match status" value="1"/>
</dbReference>
<name>A0ABV7IZ87_9RHOB</name>
<feature type="domain" description="Intradiol ring-cleavage dioxygenases" evidence="1">
    <location>
        <begin position="61"/>
        <end position="171"/>
    </location>
</feature>
<reference evidence="3" key="1">
    <citation type="journal article" date="2019" name="Int. J. Syst. Evol. Microbiol.">
        <title>The Global Catalogue of Microorganisms (GCM) 10K type strain sequencing project: providing services to taxonomists for standard genome sequencing and annotation.</title>
        <authorList>
            <consortium name="The Broad Institute Genomics Platform"/>
            <consortium name="The Broad Institute Genome Sequencing Center for Infectious Disease"/>
            <person name="Wu L."/>
            <person name="Ma J."/>
        </authorList>
    </citation>
    <scope>NUCLEOTIDE SEQUENCE [LARGE SCALE GENOMIC DNA]</scope>
    <source>
        <strain evidence="3">KCTC 52039</strain>
    </source>
</reference>
<dbReference type="InterPro" id="IPR015889">
    <property type="entry name" value="Intradiol_dOase_core"/>
</dbReference>
<gene>
    <name evidence="2" type="ORF">ACFOGH_07800</name>
</gene>
<dbReference type="Pfam" id="PF00775">
    <property type="entry name" value="Dioxygenase_C"/>
    <property type="match status" value="1"/>
</dbReference>